<dbReference type="PANTHER" id="PTHR12243">
    <property type="entry name" value="MADF DOMAIN TRANSCRIPTION FACTOR"/>
    <property type="match status" value="1"/>
</dbReference>
<dbReference type="EMBL" id="CAVLEF010000081">
    <property type="protein sequence ID" value="CAK1550302.1"/>
    <property type="molecule type" value="Genomic_DNA"/>
</dbReference>
<reference evidence="3 4" key="1">
    <citation type="submission" date="2023-11" db="EMBL/GenBank/DDBJ databases">
        <authorList>
            <person name="Okamura Y."/>
        </authorList>
    </citation>
    <scope>NUCLEOTIDE SEQUENCE [LARGE SCALE GENOMIC DNA]</scope>
</reference>
<evidence type="ECO:0000259" key="2">
    <source>
        <dbReference type="PROSITE" id="PS51029"/>
    </source>
</evidence>
<feature type="compositionally biased region" description="Low complexity" evidence="1">
    <location>
        <begin position="241"/>
        <end position="250"/>
    </location>
</feature>
<feature type="compositionally biased region" description="Basic and acidic residues" evidence="1">
    <location>
        <begin position="126"/>
        <end position="146"/>
    </location>
</feature>
<dbReference type="Pfam" id="PF10545">
    <property type="entry name" value="MADF_DNA_bdg"/>
    <property type="match status" value="1"/>
</dbReference>
<gene>
    <name evidence="3" type="ORF">LNINA_LOCUS9535</name>
</gene>
<dbReference type="GO" id="GO:0005667">
    <property type="term" value="C:transcription regulator complex"/>
    <property type="evidence" value="ECO:0007669"/>
    <property type="project" value="TreeGrafter"/>
</dbReference>
<dbReference type="Proteomes" id="UP001497472">
    <property type="component" value="Unassembled WGS sequence"/>
</dbReference>
<dbReference type="PANTHER" id="PTHR12243:SF67">
    <property type="entry name" value="COREPRESSOR OF PANGOLIN, ISOFORM A-RELATED"/>
    <property type="match status" value="1"/>
</dbReference>
<dbReference type="GO" id="GO:0005634">
    <property type="term" value="C:nucleus"/>
    <property type="evidence" value="ECO:0007669"/>
    <property type="project" value="TreeGrafter"/>
</dbReference>
<name>A0AAV1JP29_9NEOP</name>
<proteinExistence type="predicted"/>
<protein>
    <recommendedName>
        <fullName evidence="2">MADF domain-containing protein</fullName>
    </recommendedName>
</protein>
<dbReference type="GO" id="GO:0006357">
    <property type="term" value="P:regulation of transcription by RNA polymerase II"/>
    <property type="evidence" value="ECO:0007669"/>
    <property type="project" value="TreeGrafter"/>
</dbReference>
<feature type="region of interest" description="Disordered" evidence="1">
    <location>
        <begin position="241"/>
        <end position="271"/>
    </location>
</feature>
<keyword evidence="4" id="KW-1185">Reference proteome</keyword>
<feature type="domain" description="MADF" evidence="2">
    <location>
        <begin position="5"/>
        <end position="98"/>
    </location>
</feature>
<feature type="region of interest" description="Disordered" evidence="1">
    <location>
        <begin position="109"/>
        <end position="158"/>
    </location>
</feature>
<evidence type="ECO:0000313" key="4">
    <source>
        <dbReference type="Proteomes" id="UP001497472"/>
    </source>
</evidence>
<dbReference type="InterPro" id="IPR039353">
    <property type="entry name" value="TF_Adf1"/>
</dbReference>
<accession>A0AAV1JP29</accession>
<organism evidence="3 4">
    <name type="scientific">Leptosia nina</name>
    <dbReference type="NCBI Taxonomy" id="320188"/>
    <lineage>
        <taxon>Eukaryota</taxon>
        <taxon>Metazoa</taxon>
        <taxon>Ecdysozoa</taxon>
        <taxon>Arthropoda</taxon>
        <taxon>Hexapoda</taxon>
        <taxon>Insecta</taxon>
        <taxon>Pterygota</taxon>
        <taxon>Neoptera</taxon>
        <taxon>Endopterygota</taxon>
        <taxon>Lepidoptera</taxon>
        <taxon>Glossata</taxon>
        <taxon>Ditrysia</taxon>
        <taxon>Papilionoidea</taxon>
        <taxon>Pieridae</taxon>
        <taxon>Pierinae</taxon>
        <taxon>Leptosia</taxon>
    </lineage>
</organism>
<dbReference type="AlphaFoldDB" id="A0AAV1JP29"/>
<dbReference type="PROSITE" id="PS51029">
    <property type="entry name" value="MADF"/>
    <property type="match status" value="1"/>
</dbReference>
<comment type="caution">
    <text evidence="3">The sequence shown here is derived from an EMBL/GenBank/DDBJ whole genome shotgun (WGS) entry which is preliminary data.</text>
</comment>
<sequence length="271" mass="30945">MDMEHFIQTVRKYPCLWNTTSLQYRDQELKDAAWGEVVKETGLSSVKEVKLKWKKLRDSYRDALKRQSELHIKDPNGTKKNCVWKYMSHMQFLQPHMNARKRLLVAEERVEQAEQPEQNEQGEQTRNGHEQARSSEESESSRESSPRRATGRRSSQLSGIGRKLDYLCKAAAARRHGPPPQRTSMPDPLDIFFNSMCQSTKRFPYPTQIRIKKALFNAVIEAEESLVAEQQNYAALWALGGNSSSSSEAAARPDGQGDGEGEENEDVKPFL</sequence>
<evidence type="ECO:0000313" key="3">
    <source>
        <dbReference type="EMBL" id="CAK1550302.1"/>
    </source>
</evidence>
<evidence type="ECO:0000256" key="1">
    <source>
        <dbReference type="SAM" id="MobiDB-lite"/>
    </source>
</evidence>
<dbReference type="InterPro" id="IPR006578">
    <property type="entry name" value="MADF-dom"/>
</dbReference>
<dbReference type="SMART" id="SM00595">
    <property type="entry name" value="MADF"/>
    <property type="match status" value="1"/>
</dbReference>
<feature type="compositionally biased region" description="Polar residues" evidence="1">
    <location>
        <begin position="115"/>
        <end position="125"/>
    </location>
</feature>